<evidence type="ECO:0000313" key="2">
    <source>
        <dbReference type="Proteomes" id="UP000790377"/>
    </source>
</evidence>
<reference evidence="1" key="1">
    <citation type="journal article" date="2021" name="New Phytol.">
        <title>Evolutionary innovations through gain and loss of genes in the ectomycorrhizal Boletales.</title>
        <authorList>
            <person name="Wu G."/>
            <person name="Miyauchi S."/>
            <person name="Morin E."/>
            <person name="Kuo A."/>
            <person name="Drula E."/>
            <person name="Varga T."/>
            <person name="Kohler A."/>
            <person name="Feng B."/>
            <person name="Cao Y."/>
            <person name="Lipzen A."/>
            <person name="Daum C."/>
            <person name="Hundley H."/>
            <person name="Pangilinan J."/>
            <person name="Johnson J."/>
            <person name="Barry K."/>
            <person name="LaButti K."/>
            <person name="Ng V."/>
            <person name="Ahrendt S."/>
            <person name="Min B."/>
            <person name="Choi I.G."/>
            <person name="Park H."/>
            <person name="Plett J.M."/>
            <person name="Magnuson J."/>
            <person name="Spatafora J.W."/>
            <person name="Nagy L.G."/>
            <person name="Henrissat B."/>
            <person name="Grigoriev I.V."/>
            <person name="Yang Z.L."/>
            <person name="Xu J."/>
            <person name="Martin F.M."/>
        </authorList>
    </citation>
    <scope>NUCLEOTIDE SEQUENCE</scope>
    <source>
        <strain evidence="1">ATCC 28755</strain>
    </source>
</reference>
<gene>
    <name evidence="1" type="ORF">BJ138DRAFT_1141313</name>
</gene>
<sequence length="224" mass="22532">MRSFGTLSLLFTAALSAFTYAAPAGPADTSAVLDKVSGAAGEVKPDALSSALAGRDDAPQSIAVIFATTQSQIETLSKQLTAITPETATIDNITPIVAEIKTCLLSATGSLNLLVGADLSLILAPVEGVVALTVAEVGQLVGGLLCTLFVAIGCLLDVIVGDVRTAVLVLLVDLCGVVAGLLQVVLGLVGGLLVVVFALLTPTVLAVIKLLGSVELLTCLGIQL</sequence>
<dbReference type="Proteomes" id="UP000790377">
    <property type="component" value="Unassembled WGS sequence"/>
</dbReference>
<accession>A0ACB8ARI1</accession>
<organism evidence="1 2">
    <name type="scientific">Hygrophoropsis aurantiaca</name>
    <dbReference type="NCBI Taxonomy" id="72124"/>
    <lineage>
        <taxon>Eukaryota</taxon>
        <taxon>Fungi</taxon>
        <taxon>Dikarya</taxon>
        <taxon>Basidiomycota</taxon>
        <taxon>Agaricomycotina</taxon>
        <taxon>Agaricomycetes</taxon>
        <taxon>Agaricomycetidae</taxon>
        <taxon>Boletales</taxon>
        <taxon>Coniophorineae</taxon>
        <taxon>Hygrophoropsidaceae</taxon>
        <taxon>Hygrophoropsis</taxon>
    </lineage>
</organism>
<keyword evidence="2" id="KW-1185">Reference proteome</keyword>
<name>A0ACB8ARI1_9AGAM</name>
<dbReference type="EMBL" id="MU267598">
    <property type="protein sequence ID" value="KAH7915623.1"/>
    <property type="molecule type" value="Genomic_DNA"/>
</dbReference>
<proteinExistence type="predicted"/>
<evidence type="ECO:0000313" key="1">
    <source>
        <dbReference type="EMBL" id="KAH7915623.1"/>
    </source>
</evidence>
<protein>
    <submittedName>
        <fullName evidence="1">Uncharacterized protein</fullName>
    </submittedName>
</protein>
<comment type="caution">
    <text evidence="1">The sequence shown here is derived from an EMBL/GenBank/DDBJ whole genome shotgun (WGS) entry which is preliminary data.</text>
</comment>